<protein>
    <recommendedName>
        <fullName evidence="3">F-box domain-containing protein</fullName>
    </recommendedName>
</protein>
<evidence type="ECO:0008006" key="3">
    <source>
        <dbReference type="Google" id="ProtNLM"/>
    </source>
</evidence>
<organism evidence="1 2">
    <name type="scientific">Discina gigas</name>
    <dbReference type="NCBI Taxonomy" id="1032678"/>
    <lineage>
        <taxon>Eukaryota</taxon>
        <taxon>Fungi</taxon>
        <taxon>Dikarya</taxon>
        <taxon>Ascomycota</taxon>
        <taxon>Pezizomycotina</taxon>
        <taxon>Pezizomycetes</taxon>
        <taxon>Pezizales</taxon>
        <taxon>Discinaceae</taxon>
        <taxon>Discina</taxon>
    </lineage>
</organism>
<accession>A0ABR3GUG7</accession>
<proteinExistence type="predicted"/>
<dbReference type="EMBL" id="JBBBZM010000010">
    <property type="protein sequence ID" value="KAL0639590.1"/>
    <property type="molecule type" value="Genomic_DNA"/>
</dbReference>
<reference evidence="1 2" key="1">
    <citation type="submission" date="2024-02" db="EMBL/GenBank/DDBJ databases">
        <title>Discinaceae phylogenomics.</title>
        <authorList>
            <person name="Dirks A.C."/>
            <person name="James T.Y."/>
        </authorList>
    </citation>
    <scope>NUCLEOTIDE SEQUENCE [LARGE SCALE GENOMIC DNA]</scope>
    <source>
        <strain evidence="1 2">ACD0624</strain>
    </source>
</reference>
<evidence type="ECO:0000313" key="2">
    <source>
        <dbReference type="Proteomes" id="UP001447188"/>
    </source>
</evidence>
<gene>
    <name evidence="1" type="ORF">Q9L58_001419</name>
</gene>
<dbReference type="Proteomes" id="UP001447188">
    <property type="component" value="Unassembled WGS sequence"/>
</dbReference>
<sequence>MEHGVKERVCPYVRTVLKLAHVCAYWKEIVTEIPPVSWRSVFAYFIDPYDIRMAGKIGEYPINPKHLVEFIQKYQIKRLGSLAIDSVPCKTFNFSLARRNRPQEVPLRHLYLSGLNHLSAEFLLTNRFPNLISLTFGYSQFNHINQIIGVLRHPLICDELKLDRVIYRRATVWDPDSGCVLDVLSTLQEWIHFQSLVVDARNPVTSPILLEEDSTCICESSQRDHVREFQVTRIEPPPLKFLEVRGFSAMKLRAIRIGLQDLRYLKLNIEKFEHGEDAIQGWILREWWEDFWCFLFQAGRKLQMIEITGIKHKKDWLDFVKARRLLSKECLICLDEETPADVIDVLEAADPTALIARNLVVILWSKERKVHVIGSTKPQLLS</sequence>
<comment type="caution">
    <text evidence="1">The sequence shown here is derived from an EMBL/GenBank/DDBJ whole genome shotgun (WGS) entry which is preliminary data.</text>
</comment>
<keyword evidence="2" id="KW-1185">Reference proteome</keyword>
<evidence type="ECO:0000313" key="1">
    <source>
        <dbReference type="EMBL" id="KAL0639590.1"/>
    </source>
</evidence>
<name>A0ABR3GUG7_9PEZI</name>